<proteinExistence type="inferred from homology"/>
<feature type="compositionally biased region" description="Basic and acidic residues" evidence="7">
    <location>
        <begin position="642"/>
        <end position="654"/>
    </location>
</feature>
<keyword evidence="5" id="KW-0539">Nucleus</keyword>
<evidence type="ECO:0000256" key="7">
    <source>
        <dbReference type="SAM" id="MobiDB-lite"/>
    </source>
</evidence>
<comment type="subcellular location">
    <subcellularLocation>
        <location evidence="1">Nucleus</location>
    </subcellularLocation>
</comment>
<name>A0AAJ6CI18_9BASI</name>
<dbReference type="GO" id="GO:0005634">
    <property type="term" value="C:nucleus"/>
    <property type="evidence" value="ECO:0007669"/>
    <property type="project" value="UniProtKB-SubCell"/>
</dbReference>
<dbReference type="SMART" id="SM00426">
    <property type="entry name" value="TEA"/>
    <property type="match status" value="1"/>
</dbReference>
<keyword evidence="4" id="KW-0804">Transcription</keyword>
<evidence type="ECO:0000256" key="3">
    <source>
        <dbReference type="ARBA" id="ARBA00023015"/>
    </source>
</evidence>
<feature type="compositionally biased region" description="Low complexity" evidence="7">
    <location>
        <begin position="867"/>
        <end position="876"/>
    </location>
</feature>
<gene>
    <name evidence="9" type="ORF">MYAM1_001123</name>
</gene>
<dbReference type="InterPro" id="IPR050937">
    <property type="entry name" value="TEC1_TEAD_TF"/>
</dbReference>
<dbReference type="PANTHER" id="PTHR11834">
    <property type="entry name" value="TRANSCRIPTIONAL ENHANCER FACTOR TEF RELATED"/>
    <property type="match status" value="1"/>
</dbReference>
<feature type="region of interest" description="Disordered" evidence="7">
    <location>
        <begin position="822"/>
        <end position="848"/>
    </location>
</feature>
<comment type="similarity">
    <text evidence="2">Belongs to the TEC1 family.</text>
</comment>
<evidence type="ECO:0000313" key="10">
    <source>
        <dbReference type="Proteomes" id="UP001219567"/>
    </source>
</evidence>
<keyword evidence="3" id="KW-0805">Transcription regulation</keyword>
<reference evidence="9 10" key="1">
    <citation type="submission" date="2023-03" db="EMBL/GenBank/DDBJ databases">
        <title>Mating type loci evolution in Malassezia.</title>
        <authorList>
            <person name="Coelho M.A."/>
        </authorList>
    </citation>
    <scope>NUCLEOTIDE SEQUENCE [LARGE SCALE GENOMIC DNA]</scope>
    <source>
        <strain evidence="9 10">CBS 9725</strain>
    </source>
</reference>
<dbReference type="GO" id="GO:0000981">
    <property type="term" value="F:DNA-binding transcription factor activity, RNA polymerase II-specific"/>
    <property type="evidence" value="ECO:0007669"/>
    <property type="project" value="TreeGrafter"/>
</dbReference>
<dbReference type="GO" id="GO:0000978">
    <property type="term" value="F:RNA polymerase II cis-regulatory region sequence-specific DNA binding"/>
    <property type="evidence" value="ECO:0007669"/>
    <property type="project" value="TreeGrafter"/>
</dbReference>
<feature type="region of interest" description="Disordered" evidence="7">
    <location>
        <begin position="642"/>
        <end position="689"/>
    </location>
</feature>
<evidence type="ECO:0000256" key="1">
    <source>
        <dbReference type="ARBA" id="ARBA00004123"/>
    </source>
</evidence>
<evidence type="ECO:0000256" key="5">
    <source>
        <dbReference type="ARBA" id="ARBA00023242"/>
    </source>
</evidence>
<dbReference type="AlphaFoldDB" id="A0AAJ6CI18"/>
<feature type="compositionally biased region" description="Polar residues" evidence="7">
    <location>
        <begin position="107"/>
        <end position="137"/>
    </location>
</feature>
<feature type="compositionally biased region" description="Basic and acidic residues" evidence="7">
    <location>
        <begin position="880"/>
        <end position="893"/>
    </location>
</feature>
<feature type="domain" description="TEA" evidence="8">
    <location>
        <begin position="313"/>
        <end position="387"/>
    </location>
</feature>
<dbReference type="Proteomes" id="UP001219567">
    <property type="component" value="Chromosome 1"/>
</dbReference>
<feature type="compositionally biased region" description="Polar residues" evidence="7">
    <location>
        <begin position="655"/>
        <end position="674"/>
    </location>
</feature>
<feature type="region of interest" description="Disordered" evidence="7">
    <location>
        <begin position="861"/>
        <end position="946"/>
    </location>
</feature>
<dbReference type="Pfam" id="PF01285">
    <property type="entry name" value="TEA"/>
    <property type="match status" value="1"/>
</dbReference>
<feature type="compositionally biased region" description="Polar residues" evidence="7">
    <location>
        <begin position="22"/>
        <end position="44"/>
    </location>
</feature>
<evidence type="ECO:0000256" key="2">
    <source>
        <dbReference type="ARBA" id="ARBA00008421"/>
    </source>
</evidence>
<evidence type="ECO:0000256" key="4">
    <source>
        <dbReference type="ARBA" id="ARBA00023163"/>
    </source>
</evidence>
<feature type="region of interest" description="Disordered" evidence="7">
    <location>
        <begin position="80"/>
        <end position="137"/>
    </location>
</feature>
<protein>
    <recommendedName>
        <fullName evidence="8">TEA domain-containing protein</fullName>
    </recommendedName>
</protein>
<dbReference type="EMBL" id="CP119943">
    <property type="protein sequence ID" value="WFC98396.1"/>
    <property type="molecule type" value="Genomic_DNA"/>
</dbReference>
<dbReference type="GO" id="GO:0005667">
    <property type="term" value="C:transcription regulator complex"/>
    <property type="evidence" value="ECO:0007669"/>
    <property type="project" value="TreeGrafter"/>
</dbReference>
<dbReference type="InterPro" id="IPR038096">
    <property type="entry name" value="TEA/ATTS_sf"/>
</dbReference>
<dbReference type="Gene3D" id="6.10.20.40">
    <property type="entry name" value="TEA/ATTS domain"/>
    <property type="match status" value="1"/>
</dbReference>
<dbReference type="PRINTS" id="PR00065">
    <property type="entry name" value="TEADOMAIN"/>
</dbReference>
<dbReference type="PROSITE" id="PS51088">
    <property type="entry name" value="TEA_2"/>
    <property type="match status" value="1"/>
</dbReference>
<feature type="region of interest" description="Disordered" evidence="7">
    <location>
        <begin position="1"/>
        <end position="56"/>
    </location>
</feature>
<feature type="compositionally biased region" description="Low complexity" evidence="7">
    <location>
        <begin position="935"/>
        <end position="946"/>
    </location>
</feature>
<dbReference type="InterPro" id="IPR000818">
    <property type="entry name" value="TEA/ATTS_dom"/>
</dbReference>
<sequence length="1146" mass="123236">MNTFAGPGGSPHAMRPPPSGSPDETFSGQYGNNPASQHSQSSHPGSMKGYPIPYNTVQQPHSVDALDLSMTPPYLQRFGGFDNQGYMEPGQSYPQPESLDGKRRRTSSAVSSNISPLPNGRVQSAQDSMGASQPGSYSNNSSFPLYPIGLGVHHANSNPAYCCSPNMLWTPFPETPSSVASAPGGMINQQNNTSPLAHRNPMHHQHGELSPMPNLVMHPQQNVAHSLSPIPPDMQYMQQGYFDVHDARRAMSHSGIPPWPTPDKESFFTLPHNGRASGPILPPHAQANAMRPNVPQRQSSAPQPRAIRERVERKMSTDVWPDDVEVAFWEALRMIPKLGRRKVLVHGKPCGRNELIADYIERKTNKTRSRKQVSSHIQVLKNVKRNDPEFQQLIAEPVTEEDYYTPAGGMMYAQPLADYSSGLLGVSLLSAPHDSNLIVSPTPLSSATLSPNPNVMSPLPVGLSPRDTPAAGAIANALDNLHFTASPKTMFPPNTVSPQLSSETSYLSEMEPTPSVVPASFSMGTIASATEDKHVYAQLDSLALSQVLRNASPLPVMPSSASNVSHFRFPKLDDLQKRRSCPFFHVHVPVALPRLTQGTPAYDQFNVALSLASTRNVPLVSTLSIYSHSKCVLSMVEPLEDPRPVATRRSDSHNTRSPQPSQPGTPSLDASSGFESAAGVPGESSKSPLSHGQCQYRWSYQAPFASDFWADFLSRNHPVHMYGNGGLESVPCFSKEPSERAALGLAMSGVTLVQEFVLPNNSNVEAHTIQNPPDAIGISGSNYGEVLCVIAWELQCVEQVGKQPPIPTVSLIRNVSCSAAAPSDQGVLSQRTSTIPTPTTPTPKPKTILGLQLQPANASLADPERLAASSSVSSSAPQEEADRHSLKEGRDIGTENSARQTGLPVQPTGSHLQQPDLPRLTTTEPSPQAPTAMKQSSSPAQVPSSAMNLAEAVRIQNLDGGHLNGMLSDRHQPTKTTLSNFTNNQSIFAGLPSEASNNSGALISTIKYEASPISLAVPNSTPAQSLPQASAPIRSNSMSMLDELDSHPFQPTPYNMSATVNSLTDPQTSGEALNETSMRLGLSSGQLPWDFPHDFMDAFLNNPNSDNVMVGGSNNACVSPTRLSFTSPQEINARSQSLDISLMPAL</sequence>
<keyword evidence="10" id="KW-1185">Reference proteome</keyword>
<evidence type="ECO:0000256" key="6">
    <source>
        <dbReference type="PROSITE-ProRule" id="PRU00505"/>
    </source>
</evidence>
<evidence type="ECO:0000259" key="8">
    <source>
        <dbReference type="PROSITE" id="PS51088"/>
    </source>
</evidence>
<accession>A0AAJ6CI18</accession>
<dbReference type="PANTHER" id="PTHR11834:SF0">
    <property type="entry name" value="PROTEIN SCALLOPED"/>
    <property type="match status" value="1"/>
</dbReference>
<evidence type="ECO:0000313" key="9">
    <source>
        <dbReference type="EMBL" id="WFC98396.1"/>
    </source>
</evidence>
<organism evidence="9 10">
    <name type="scientific">Malassezia yamatoensis</name>
    <dbReference type="NCBI Taxonomy" id="253288"/>
    <lineage>
        <taxon>Eukaryota</taxon>
        <taxon>Fungi</taxon>
        <taxon>Dikarya</taxon>
        <taxon>Basidiomycota</taxon>
        <taxon>Ustilaginomycotina</taxon>
        <taxon>Malasseziomycetes</taxon>
        <taxon>Malasseziales</taxon>
        <taxon>Malasseziaceae</taxon>
        <taxon>Malassezia</taxon>
    </lineage>
</organism>
<feature type="DNA-binding region" description="TEA" evidence="6">
    <location>
        <begin position="313"/>
        <end position="387"/>
    </location>
</feature>